<feature type="transmembrane region" description="Helical" evidence="5">
    <location>
        <begin position="99"/>
        <end position="121"/>
    </location>
</feature>
<name>A0A1E7EVQ9_9STRA</name>
<keyword evidence="2 5" id="KW-0812">Transmembrane</keyword>
<dbReference type="InterPro" id="IPR006214">
    <property type="entry name" value="Bax_inhibitor_1-related"/>
</dbReference>
<feature type="transmembrane region" description="Helical" evidence="5">
    <location>
        <begin position="141"/>
        <end position="163"/>
    </location>
</feature>
<accession>A0A1E7EVQ9</accession>
<keyword evidence="7" id="KW-1185">Reference proteome</keyword>
<gene>
    <name evidence="6" type="ORF">FRACYDRAFT_173481</name>
</gene>
<dbReference type="GO" id="GO:0005794">
    <property type="term" value="C:Golgi apparatus"/>
    <property type="evidence" value="ECO:0007669"/>
    <property type="project" value="TreeGrafter"/>
</dbReference>
<dbReference type="GO" id="GO:0016020">
    <property type="term" value="C:membrane"/>
    <property type="evidence" value="ECO:0007669"/>
    <property type="project" value="UniProtKB-SubCell"/>
</dbReference>
<evidence type="ECO:0000313" key="6">
    <source>
        <dbReference type="EMBL" id="OEU09939.1"/>
    </source>
</evidence>
<comment type="subcellular location">
    <subcellularLocation>
        <location evidence="1">Membrane</location>
        <topology evidence="1">Multi-pass membrane protein</topology>
    </subcellularLocation>
</comment>
<dbReference type="FunCoup" id="A0A1E7EVQ9">
    <property type="interactions" value="8"/>
</dbReference>
<dbReference type="AlphaFoldDB" id="A0A1E7EVQ9"/>
<evidence type="ECO:0000256" key="1">
    <source>
        <dbReference type="ARBA" id="ARBA00004141"/>
    </source>
</evidence>
<comment type="similarity">
    <text evidence="5">Belongs to the BI1 family.</text>
</comment>
<evidence type="ECO:0000256" key="3">
    <source>
        <dbReference type="ARBA" id="ARBA00022989"/>
    </source>
</evidence>
<feature type="transmembrane region" description="Helical" evidence="5">
    <location>
        <begin position="70"/>
        <end position="87"/>
    </location>
</feature>
<feature type="transmembrane region" description="Helical" evidence="5">
    <location>
        <begin position="39"/>
        <end position="58"/>
    </location>
</feature>
<keyword evidence="3 5" id="KW-1133">Transmembrane helix</keyword>
<dbReference type="OrthoDB" id="7933078at2759"/>
<dbReference type="GO" id="GO:0005783">
    <property type="term" value="C:endoplasmic reticulum"/>
    <property type="evidence" value="ECO:0007669"/>
    <property type="project" value="TreeGrafter"/>
</dbReference>
<proteinExistence type="inferred from homology"/>
<evidence type="ECO:0000256" key="2">
    <source>
        <dbReference type="ARBA" id="ARBA00022692"/>
    </source>
</evidence>
<dbReference type="EMBL" id="KV784374">
    <property type="protein sequence ID" value="OEU09939.1"/>
    <property type="molecule type" value="Genomic_DNA"/>
</dbReference>
<dbReference type="Proteomes" id="UP000095751">
    <property type="component" value="Unassembled WGS sequence"/>
</dbReference>
<evidence type="ECO:0000313" key="7">
    <source>
        <dbReference type="Proteomes" id="UP000095751"/>
    </source>
</evidence>
<dbReference type="Pfam" id="PF01027">
    <property type="entry name" value="Bax1-I"/>
    <property type="match status" value="1"/>
</dbReference>
<feature type="transmembrane region" description="Helical" evidence="5">
    <location>
        <begin position="12"/>
        <end position="33"/>
    </location>
</feature>
<reference evidence="6 7" key="1">
    <citation type="submission" date="2016-09" db="EMBL/GenBank/DDBJ databases">
        <title>Extensive genetic diversity and differential bi-allelic expression allows diatom success in the polar Southern Ocean.</title>
        <authorList>
            <consortium name="DOE Joint Genome Institute"/>
            <person name="Mock T."/>
            <person name="Otillar R.P."/>
            <person name="Strauss J."/>
            <person name="Dupont C."/>
            <person name="Frickenhaus S."/>
            <person name="Maumus F."/>
            <person name="Mcmullan M."/>
            <person name="Sanges R."/>
            <person name="Schmutz J."/>
            <person name="Toseland A."/>
            <person name="Valas R."/>
            <person name="Veluchamy A."/>
            <person name="Ward B.J."/>
            <person name="Allen A."/>
            <person name="Barry K."/>
            <person name="Falciatore A."/>
            <person name="Ferrante M."/>
            <person name="Fortunato A.E."/>
            <person name="Gloeckner G."/>
            <person name="Gruber A."/>
            <person name="Hipkin R."/>
            <person name="Janech M."/>
            <person name="Kroth P."/>
            <person name="Leese F."/>
            <person name="Lindquist E."/>
            <person name="Lyon B.R."/>
            <person name="Martin J."/>
            <person name="Mayer C."/>
            <person name="Parker M."/>
            <person name="Quesneville H."/>
            <person name="Raymond J."/>
            <person name="Uhlig C."/>
            <person name="Valentin K.U."/>
            <person name="Worden A.Z."/>
            <person name="Armbrust E.V."/>
            <person name="Bowler C."/>
            <person name="Green B."/>
            <person name="Moulton V."/>
            <person name="Van Oosterhout C."/>
            <person name="Grigoriev I."/>
        </authorList>
    </citation>
    <scope>NUCLEOTIDE SEQUENCE [LARGE SCALE GENOMIC DNA]</scope>
    <source>
        <strain evidence="6 7">CCMP1102</strain>
    </source>
</reference>
<organism evidence="6 7">
    <name type="scientific">Fragilariopsis cylindrus CCMP1102</name>
    <dbReference type="NCBI Taxonomy" id="635003"/>
    <lineage>
        <taxon>Eukaryota</taxon>
        <taxon>Sar</taxon>
        <taxon>Stramenopiles</taxon>
        <taxon>Ochrophyta</taxon>
        <taxon>Bacillariophyta</taxon>
        <taxon>Bacillariophyceae</taxon>
        <taxon>Bacillariophycidae</taxon>
        <taxon>Bacillariales</taxon>
        <taxon>Bacillariaceae</taxon>
        <taxon>Fragilariopsis</taxon>
    </lineage>
</organism>
<dbReference type="InParanoid" id="A0A1E7EVQ9"/>
<dbReference type="KEGG" id="fcy:FRACYDRAFT_173481"/>
<dbReference type="PANTHER" id="PTHR23291:SF127">
    <property type="entry name" value="PROTEIN LIFEGUARD 1-LIKE"/>
    <property type="match status" value="1"/>
</dbReference>
<sequence>MSPNARRKSPNKWWWLTAFTIGQAISIGALSSLYKLKSVVTAMGATALAATTVSLYTISQSNSKYDLSQWGATLSSWAMILLVYLLLGIGQEVGWLPNFLPYSDMMYSVFATFLFSLFLAYHTKLIVGGKHSKYRMSEKDYVFGACALYVDIVNIFLMLLQLMGEERKQ</sequence>
<dbReference type="PANTHER" id="PTHR23291">
    <property type="entry name" value="BAX INHIBITOR-RELATED"/>
    <property type="match status" value="1"/>
</dbReference>
<evidence type="ECO:0000256" key="4">
    <source>
        <dbReference type="ARBA" id="ARBA00023136"/>
    </source>
</evidence>
<protein>
    <submittedName>
        <fullName evidence="6">Uncharacterized protein</fullName>
    </submittedName>
</protein>
<keyword evidence="4 5" id="KW-0472">Membrane</keyword>
<evidence type="ECO:0000256" key="5">
    <source>
        <dbReference type="RuleBase" id="RU004379"/>
    </source>
</evidence>